<evidence type="ECO:0000313" key="3">
    <source>
        <dbReference type="Proteomes" id="UP000286912"/>
    </source>
</evidence>
<evidence type="ECO:0000259" key="1">
    <source>
        <dbReference type="Pfam" id="PF12571"/>
    </source>
</evidence>
<gene>
    <name evidence="2" type="ORF">ELY37_09455</name>
</gene>
<dbReference type="Proteomes" id="UP000286912">
    <property type="component" value="Unassembled WGS sequence"/>
</dbReference>
<dbReference type="OrthoDB" id="8596123at2"/>
<keyword evidence="3" id="KW-1185">Reference proteome</keyword>
<dbReference type="EMBL" id="RZHD01000005">
    <property type="protein sequence ID" value="RUR46205.1"/>
    <property type="molecule type" value="Genomic_DNA"/>
</dbReference>
<dbReference type="RefSeq" id="WP_126981652.1">
    <property type="nucleotide sequence ID" value="NZ_RZHD01000005.1"/>
</dbReference>
<name>A0A433LC36_9GAMM</name>
<sequence>MTALVPTLTHAGLNAVFTEQGDGLQAKITHIVLGDAGRAPKPTYTKLGNQRRRIAIADGQKTGDRQLHVTGVVDGDGPEFWVREVGFQLEDGTLLAIWSSEQPLAYVSNNVPLLLAFDLRLDALPADSVTIETTGANLSLAAWGEQYTANAAAIVDNMARQVDLLFRVQELEKRA</sequence>
<evidence type="ECO:0000313" key="2">
    <source>
        <dbReference type="EMBL" id="RUR46205.1"/>
    </source>
</evidence>
<organism evidence="2 3">
    <name type="scientific">Vreelandella populi</name>
    <dbReference type="NCBI Taxonomy" id="2498858"/>
    <lineage>
        <taxon>Bacteria</taxon>
        <taxon>Pseudomonadati</taxon>
        <taxon>Pseudomonadota</taxon>
        <taxon>Gammaproteobacteria</taxon>
        <taxon>Oceanospirillales</taxon>
        <taxon>Halomonadaceae</taxon>
        <taxon>Vreelandella</taxon>
    </lineage>
</organism>
<dbReference type="Pfam" id="PF12571">
    <property type="entry name" value="Phage_tail_fib"/>
    <property type="match status" value="1"/>
</dbReference>
<comment type="caution">
    <text evidence="2">The sequence shown here is derived from an EMBL/GenBank/DDBJ whole genome shotgun (WGS) entry which is preliminary data.</text>
</comment>
<feature type="domain" description="Phage tail fibre protein N-terminal" evidence="1">
    <location>
        <begin position="5"/>
        <end position="98"/>
    </location>
</feature>
<accession>A0A433LC36</accession>
<protein>
    <submittedName>
        <fullName evidence="2">Phage tail protein</fullName>
    </submittedName>
</protein>
<proteinExistence type="predicted"/>
<dbReference type="AlphaFoldDB" id="A0A433LC36"/>
<reference evidence="2 3" key="1">
    <citation type="submission" date="2018-12" db="EMBL/GenBank/DDBJ databases">
        <title>three novel Halomonas strain isolated from plants.</title>
        <authorList>
            <person name="Sun C."/>
        </authorList>
    </citation>
    <scope>NUCLEOTIDE SEQUENCE [LARGE SCALE GENOMIC DNA]</scope>
    <source>
        <strain evidence="2 3">RC</strain>
    </source>
</reference>
<dbReference type="InterPro" id="IPR022225">
    <property type="entry name" value="Phage_tail_fibre_N"/>
</dbReference>